<organism evidence="2 3">
    <name type="scientific">Roseateles aquatilis</name>
    <dbReference type="NCBI Taxonomy" id="431061"/>
    <lineage>
        <taxon>Bacteria</taxon>
        <taxon>Pseudomonadati</taxon>
        <taxon>Pseudomonadota</taxon>
        <taxon>Betaproteobacteria</taxon>
        <taxon>Burkholderiales</taxon>
        <taxon>Sphaerotilaceae</taxon>
        <taxon>Roseateles</taxon>
    </lineage>
</organism>
<feature type="domain" description="Glycosyltransferase 2-like" evidence="1">
    <location>
        <begin position="22"/>
        <end position="145"/>
    </location>
</feature>
<evidence type="ECO:0000313" key="2">
    <source>
        <dbReference type="EMBL" id="OWQ90841.1"/>
    </source>
</evidence>
<protein>
    <recommendedName>
        <fullName evidence="1">Glycosyltransferase 2-like domain-containing protein</fullName>
    </recommendedName>
</protein>
<dbReference type="AlphaFoldDB" id="A0A246JE52"/>
<dbReference type="PANTHER" id="PTHR22916:SF3">
    <property type="entry name" value="UDP-GLCNAC:BETAGAL BETA-1,3-N-ACETYLGLUCOSAMINYLTRANSFERASE-LIKE PROTEIN 1"/>
    <property type="match status" value="1"/>
</dbReference>
<dbReference type="Gene3D" id="3.90.550.10">
    <property type="entry name" value="Spore Coat Polysaccharide Biosynthesis Protein SpsA, Chain A"/>
    <property type="match status" value="1"/>
</dbReference>
<dbReference type="PANTHER" id="PTHR22916">
    <property type="entry name" value="GLYCOSYLTRANSFERASE"/>
    <property type="match status" value="1"/>
</dbReference>
<dbReference type="CDD" id="cd00761">
    <property type="entry name" value="Glyco_tranf_GTA_type"/>
    <property type="match status" value="1"/>
</dbReference>
<dbReference type="Pfam" id="PF00535">
    <property type="entry name" value="Glycos_transf_2"/>
    <property type="match status" value="1"/>
</dbReference>
<dbReference type="RefSeq" id="WP_088385047.1">
    <property type="nucleotide sequence ID" value="NZ_NIOF01000004.1"/>
</dbReference>
<evidence type="ECO:0000313" key="3">
    <source>
        <dbReference type="Proteomes" id="UP000197468"/>
    </source>
</evidence>
<dbReference type="GO" id="GO:0016758">
    <property type="term" value="F:hexosyltransferase activity"/>
    <property type="evidence" value="ECO:0007669"/>
    <property type="project" value="UniProtKB-ARBA"/>
</dbReference>
<dbReference type="SUPFAM" id="SSF53448">
    <property type="entry name" value="Nucleotide-diphospho-sugar transferases"/>
    <property type="match status" value="1"/>
</dbReference>
<sequence>MTSDAPPPSSPTEPPRVRPWLSVLIPVYNVEDYLRECLASVLSQADQGVEVLMVDDCSTDGSGQLMCELAARDARARCLFHTQNLGLSGARNTLLQAAQGEYVWFLDSDDFLTPGAIDSLRGIVQAQAPSLVLCDFRMVRERMKARHRWRGHLHMHTFHGPARELLNDTSLLVQGLFEAGQLHSWSKIAKRSVWGEQLRFPVGRYFEDMATTPLLALAASTFWYEPEVWIGYRQREGSILHTPNLKKAEHLAHALANLREAAVRSSLTDAALFAWAHFTARNFIGAARMATKAQPDRCGGLITHYRQAFEEASPISLRELKFTYLRRGWWIRALRLRRWLREADCGSLGHQAPAQSDSSMSS</sequence>
<dbReference type="EMBL" id="NIOF01000004">
    <property type="protein sequence ID" value="OWQ90841.1"/>
    <property type="molecule type" value="Genomic_DNA"/>
</dbReference>
<gene>
    <name evidence="2" type="ORF">CDN99_11805</name>
</gene>
<evidence type="ECO:0000259" key="1">
    <source>
        <dbReference type="Pfam" id="PF00535"/>
    </source>
</evidence>
<dbReference type="Proteomes" id="UP000197468">
    <property type="component" value="Unassembled WGS sequence"/>
</dbReference>
<dbReference type="InterPro" id="IPR029044">
    <property type="entry name" value="Nucleotide-diphossugar_trans"/>
</dbReference>
<comment type="caution">
    <text evidence="2">The sequence shown here is derived from an EMBL/GenBank/DDBJ whole genome shotgun (WGS) entry which is preliminary data.</text>
</comment>
<accession>A0A246JE52</accession>
<proteinExistence type="predicted"/>
<keyword evidence="3" id="KW-1185">Reference proteome</keyword>
<name>A0A246JE52_9BURK</name>
<dbReference type="InterPro" id="IPR001173">
    <property type="entry name" value="Glyco_trans_2-like"/>
</dbReference>
<reference evidence="2 3" key="1">
    <citation type="journal article" date="2008" name="Int. J. Syst. Evol. Microbiol.">
        <title>Description of Roseateles aquatilis sp. nov. and Roseateles terrae sp. nov., in the class Betaproteobacteria, and emended description of the genus Roseateles.</title>
        <authorList>
            <person name="Gomila M."/>
            <person name="Bowien B."/>
            <person name="Falsen E."/>
            <person name="Moore E.R."/>
            <person name="Lalucat J."/>
        </authorList>
    </citation>
    <scope>NUCLEOTIDE SEQUENCE [LARGE SCALE GENOMIC DNA]</scope>
    <source>
        <strain evidence="2 3">CCUG 48205</strain>
    </source>
</reference>
<dbReference type="OrthoDB" id="9815923at2"/>